<evidence type="ECO:0000256" key="5">
    <source>
        <dbReference type="ARBA" id="ARBA00022692"/>
    </source>
</evidence>
<dbReference type="Pfam" id="PF01762">
    <property type="entry name" value="Galactosyl_T"/>
    <property type="match status" value="1"/>
</dbReference>
<keyword evidence="6" id="KW-0735">Signal-anchor</keyword>
<keyword evidence="8 10" id="KW-0333">Golgi apparatus</keyword>
<name>A0ABN8RP05_9CNID</name>
<evidence type="ECO:0000256" key="10">
    <source>
        <dbReference type="RuleBase" id="RU363063"/>
    </source>
</evidence>
<gene>
    <name evidence="11" type="ORF">PEVE_00013250</name>
</gene>
<dbReference type="InterPro" id="IPR002659">
    <property type="entry name" value="Glyco_trans_31"/>
</dbReference>
<evidence type="ECO:0000256" key="2">
    <source>
        <dbReference type="ARBA" id="ARBA00008661"/>
    </source>
</evidence>
<keyword evidence="5" id="KW-0812">Transmembrane</keyword>
<reference evidence="11 12" key="1">
    <citation type="submission" date="2022-05" db="EMBL/GenBank/DDBJ databases">
        <authorList>
            <consortium name="Genoscope - CEA"/>
            <person name="William W."/>
        </authorList>
    </citation>
    <scope>NUCLEOTIDE SEQUENCE [LARGE SCALE GENOMIC DNA]</scope>
</reference>
<evidence type="ECO:0000256" key="6">
    <source>
        <dbReference type="ARBA" id="ARBA00022968"/>
    </source>
</evidence>
<dbReference type="PANTHER" id="PTHR11214:SF3">
    <property type="entry name" value="BETA-1,3-GALACTOSYLTRANSFERASE 6"/>
    <property type="match status" value="1"/>
</dbReference>
<keyword evidence="7" id="KW-1133">Transmembrane helix</keyword>
<proteinExistence type="inferred from homology"/>
<comment type="similarity">
    <text evidence="2 10">Belongs to the glycosyltransferase 31 family.</text>
</comment>
<sequence length="335" mass="39063">MLLLIHRRILKTVTFILLALGGFLCWRMSLDIQSTFSRSYRVQEYRKLQELAILKPNVSSPTNLFSTKQSNEKLLQHKTTLITTTSCGRPYFLLVLVSSAPFNARRRRDIRLTWGVDSALNQRWKTFFLVAQTRNQTESEALLKEDESFRDLIRADYYEHYWNQTLKIQMAFEWASLYCNFSFLLKMDDDTFVNVKSLISVLAKPEIPKEKLYMGHCPKGPYVKREGKWKVSFKDYKHKFYPDFCSGYGIVLSSDLVHLFVDLYAVVPWFQIDDVYIGMLAEKAGVKPKYVGKFHIVEPPINVTCVNLKKPDDILVWHGVTGKCLFEVFQSTLDF</sequence>
<keyword evidence="9" id="KW-0472">Membrane</keyword>
<evidence type="ECO:0000256" key="8">
    <source>
        <dbReference type="ARBA" id="ARBA00023034"/>
    </source>
</evidence>
<evidence type="ECO:0000313" key="12">
    <source>
        <dbReference type="Proteomes" id="UP001159427"/>
    </source>
</evidence>
<protein>
    <recommendedName>
        <fullName evidence="10">Hexosyltransferase</fullName>
        <ecNumber evidence="10">2.4.1.-</ecNumber>
    </recommendedName>
</protein>
<keyword evidence="12" id="KW-1185">Reference proteome</keyword>
<dbReference type="EMBL" id="CALNXI010001990">
    <property type="protein sequence ID" value="CAH3180977.1"/>
    <property type="molecule type" value="Genomic_DNA"/>
</dbReference>
<dbReference type="PANTHER" id="PTHR11214">
    <property type="entry name" value="BETA-1,3-N-ACETYLGLUCOSAMINYLTRANSFERASE"/>
    <property type="match status" value="1"/>
</dbReference>
<dbReference type="EC" id="2.4.1.-" evidence="10"/>
<evidence type="ECO:0000313" key="11">
    <source>
        <dbReference type="EMBL" id="CAH3180977.1"/>
    </source>
</evidence>
<evidence type="ECO:0000256" key="3">
    <source>
        <dbReference type="ARBA" id="ARBA00022676"/>
    </source>
</evidence>
<keyword evidence="4" id="KW-0808">Transferase</keyword>
<evidence type="ECO:0000256" key="9">
    <source>
        <dbReference type="ARBA" id="ARBA00023136"/>
    </source>
</evidence>
<keyword evidence="3 10" id="KW-0328">Glycosyltransferase</keyword>
<dbReference type="Proteomes" id="UP001159427">
    <property type="component" value="Unassembled WGS sequence"/>
</dbReference>
<comment type="subcellular location">
    <subcellularLocation>
        <location evidence="1 10">Golgi apparatus membrane</location>
        <topology evidence="1 10">Single-pass type II membrane protein</topology>
    </subcellularLocation>
</comment>
<evidence type="ECO:0000256" key="1">
    <source>
        <dbReference type="ARBA" id="ARBA00004323"/>
    </source>
</evidence>
<dbReference type="Gene3D" id="3.90.550.50">
    <property type="match status" value="1"/>
</dbReference>
<evidence type="ECO:0000256" key="4">
    <source>
        <dbReference type="ARBA" id="ARBA00022679"/>
    </source>
</evidence>
<comment type="caution">
    <text evidence="11">The sequence shown here is derived from an EMBL/GenBank/DDBJ whole genome shotgun (WGS) entry which is preliminary data.</text>
</comment>
<evidence type="ECO:0000256" key="7">
    <source>
        <dbReference type="ARBA" id="ARBA00022989"/>
    </source>
</evidence>
<accession>A0ABN8RP05</accession>
<organism evidence="11 12">
    <name type="scientific">Porites evermanni</name>
    <dbReference type="NCBI Taxonomy" id="104178"/>
    <lineage>
        <taxon>Eukaryota</taxon>
        <taxon>Metazoa</taxon>
        <taxon>Cnidaria</taxon>
        <taxon>Anthozoa</taxon>
        <taxon>Hexacorallia</taxon>
        <taxon>Scleractinia</taxon>
        <taxon>Fungiina</taxon>
        <taxon>Poritidae</taxon>
        <taxon>Porites</taxon>
    </lineage>
</organism>